<dbReference type="InterPro" id="IPR027450">
    <property type="entry name" value="AlkB-like"/>
</dbReference>
<keyword evidence="8" id="KW-0539">Nucleus</keyword>
<dbReference type="PANTHER" id="PTHR46030">
    <property type="entry name" value="ALPHA-KETOGLUTARATE-DEPENDENT DIOXYGENASE ALKB HOMOLOG 6"/>
    <property type="match status" value="1"/>
</dbReference>
<dbReference type="InterPro" id="IPR032862">
    <property type="entry name" value="ALKBH6"/>
</dbReference>
<organism evidence="10 11">
    <name type="scientific">Desmophyllum pertusum</name>
    <dbReference type="NCBI Taxonomy" id="174260"/>
    <lineage>
        <taxon>Eukaryota</taxon>
        <taxon>Metazoa</taxon>
        <taxon>Cnidaria</taxon>
        <taxon>Anthozoa</taxon>
        <taxon>Hexacorallia</taxon>
        <taxon>Scleractinia</taxon>
        <taxon>Caryophylliina</taxon>
        <taxon>Caryophylliidae</taxon>
        <taxon>Desmophyllum</taxon>
    </lineage>
</organism>
<dbReference type="InterPro" id="IPR005123">
    <property type="entry name" value="Oxoglu/Fe-dep_dioxygenase_dom"/>
</dbReference>
<keyword evidence="11" id="KW-1185">Reference proteome</keyword>
<evidence type="ECO:0000256" key="5">
    <source>
        <dbReference type="ARBA" id="ARBA00022964"/>
    </source>
</evidence>
<comment type="cofactor">
    <cofactor evidence="1">
        <name>Fe(2+)</name>
        <dbReference type="ChEBI" id="CHEBI:29033"/>
    </cofactor>
</comment>
<dbReference type="Gene3D" id="2.60.120.590">
    <property type="entry name" value="Alpha-ketoglutarate-dependent dioxygenase AlkB-like"/>
    <property type="match status" value="1"/>
</dbReference>
<comment type="subcellular location">
    <subcellularLocation>
        <location evidence="2">Nucleus</location>
    </subcellularLocation>
</comment>
<comment type="caution">
    <text evidence="10">The sequence shown here is derived from an EMBL/GenBank/DDBJ whole genome shotgun (WGS) entry which is preliminary data.</text>
</comment>
<accession>A0A9W9Z8U8</accession>
<dbReference type="EMBL" id="MU826397">
    <property type="protein sequence ID" value="KAJ7376519.1"/>
    <property type="molecule type" value="Genomic_DNA"/>
</dbReference>
<dbReference type="GO" id="GO:0005634">
    <property type="term" value="C:nucleus"/>
    <property type="evidence" value="ECO:0007669"/>
    <property type="project" value="UniProtKB-SubCell"/>
</dbReference>
<gene>
    <name evidence="10" type="primary">ALKBH6</name>
    <name evidence="10" type="ORF">OS493_034255</name>
</gene>
<dbReference type="SUPFAM" id="SSF51197">
    <property type="entry name" value="Clavaminate synthase-like"/>
    <property type="match status" value="1"/>
</dbReference>
<evidence type="ECO:0000256" key="4">
    <source>
        <dbReference type="ARBA" id="ARBA00022723"/>
    </source>
</evidence>
<evidence type="ECO:0000256" key="1">
    <source>
        <dbReference type="ARBA" id="ARBA00001954"/>
    </source>
</evidence>
<evidence type="ECO:0000256" key="8">
    <source>
        <dbReference type="ARBA" id="ARBA00023242"/>
    </source>
</evidence>
<evidence type="ECO:0000313" key="10">
    <source>
        <dbReference type="EMBL" id="KAJ7376519.1"/>
    </source>
</evidence>
<name>A0A9W9Z8U8_9CNID</name>
<keyword evidence="6" id="KW-0560">Oxidoreductase</keyword>
<feature type="domain" description="Fe2OG dioxygenase" evidence="9">
    <location>
        <begin position="95"/>
        <end position="228"/>
    </location>
</feature>
<evidence type="ECO:0000256" key="2">
    <source>
        <dbReference type="ARBA" id="ARBA00004123"/>
    </source>
</evidence>
<evidence type="ECO:0000313" key="11">
    <source>
        <dbReference type="Proteomes" id="UP001163046"/>
    </source>
</evidence>
<evidence type="ECO:0000259" key="9">
    <source>
        <dbReference type="PROSITE" id="PS51471"/>
    </source>
</evidence>
<dbReference type="GO" id="GO:0046872">
    <property type="term" value="F:metal ion binding"/>
    <property type="evidence" value="ECO:0007669"/>
    <property type="project" value="UniProtKB-KW"/>
</dbReference>
<protein>
    <submittedName>
        <fullName evidence="10">Alpha-ketoglutarate-dependent dioxygenase alkB 6</fullName>
    </submittedName>
</protein>
<dbReference type="OrthoDB" id="412814at2759"/>
<dbReference type="GO" id="GO:0051213">
    <property type="term" value="F:dioxygenase activity"/>
    <property type="evidence" value="ECO:0007669"/>
    <property type="project" value="UniProtKB-KW"/>
</dbReference>
<dbReference type="PROSITE" id="PS51471">
    <property type="entry name" value="FE2OG_OXY"/>
    <property type="match status" value="1"/>
</dbReference>
<comment type="similarity">
    <text evidence="3">Belongs to the alkB family.</text>
</comment>
<evidence type="ECO:0000256" key="7">
    <source>
        <dbReference type="ARBA" id="ARBA00023004"/>
    </source>
</evidence>
<keyword evidence="7" id="KW-0408">Iron</keyword>
<dbReference type="InterPro" id="IPR037151">
    <property type="entry name" value="AlkB-like_sf"/>
</dbReference>
<dbReference type="PANTHER" id="PTHR46030:SF1">
    <property type="entry name" value="ALPHA-KETOGLUTARATE-DEPENDENT DIOXYGENASE ALKB HOMOLOG 6"/>
    <property type="match status" value="1"/>
</dbReference>
<sequence>MADSVDFFELENFVIKQVPSKAYYIPNFISEDEERFLLDQIHGSPKPKWTKLSGRRLQNWGGLPHPKGMVLEKLPAWLEKYTSKVGSLSVFNSVTPNHVLVNEYEPGQGIMPHEDGPLFYPVVSTINLGSHIFLDFYHPLNKTIQNVEENSDQSSLTLDDRYFMSVLLEPRSLFLLTEDLYHNYLHGIAERTCDVVTDKVANLDACNAMLGETLQRTTRISLTIRNVPKTLKFKINLGR</sequence>
<evidence type="ECO:0000256" key="3">
    <source>
        <dbReference type="ARBA" id="ARBA00007879"/>
    </source>
</evidence>
<keyword evidence="4" id="KW-0479">Metal-binding</keyword>
<dbReference type="Proteomes" id="UP001163046">
    <property type="component" value="Unassembled WGS sequence"/>
</dbReference>
<dbReference type="Pfam" id="PF13532">
    <property type="entry name" value="2OG-FeII_Oxy_2"/>
    <property type="match status" value="1"/>
</dbReference>
<evidence type="ECO:0000256" key="6">
    <source>
        <dbReference type="ARBA" id="ARBA00023002"/>
    </source>
</evidence>
<reference evidence="10" key="1">
    <citation type="submission" date="2023-01" db="EMBL/GenBank/DDBJ databases">
        <title>Genome assembly of the deep-sea coral Lophelia pertusa.</title>
        <authorList>
            <person name="Herrera S."/>
            <person name="Cordes E."/>
        </authorList>
    </citation>
    <scope>NUCLEOTIDE SEQUENCE</scope>
    <source>
        <strain evidence="10">USNM1676648</strain>
        <tissue evidence="10">Polyp</tissue>
    </source>
</reference>
<dbReference type="AlphaFoldDB" id="A0A9W9Z8U8"/>
<proteinExistence type="inferred from homology"/>
<keyword evidence="5 10" id="KW-0223">Dioxygenase</keyword>